<feature type="domain" description="B30.2/SPRY" evidence="2">
    <location>
        <begin position="1"/>
        <end position="139"/>
    </location>
</feature>
<evidence type="ECO:0000313" key="4">
    <source>
        <dbReference type="Proteomes" id="UP001165090"/>
    </source>
</evidence>
<dbReference type="Gene3D" id="2.60.120.920">
    <property type="match status" value="1"/>
</dbReference>
<dbReference type="EMBL" id="BSDZ01000086">
    <property type="protein sequence ID" value="GLI69304.1"/>
    <property type="molecule type" value="Genomic_DNA"/>
</dbReference>
<dbReference type="Pfam" id="PF00622">
    <property type="entry name" value="SPRY"/>
    <property type="match status" value="1"/>
</dbReference>
<dbReference type="PROSITE" id="PS50188">
    <property type="entry name" value="B302_SPRY"/>
    <property type="match status" value="1"/>
</dbReference>
<reference evidence="3 4" key="1">
    <citation type="journal article" date="2023" name="IScience">
        <title>Expanded male sex-determining region conserved during the evolution of homothallism in the green alga Volvox.</title>
        <authorList>
            <person name="Yamamoto K."/>
            <person name="Matsuzaki R."/>
            <person name="Mahakham W."/>
            <person name="Heman W."/>
            <person name="Sekimoto H."/>
            <person name="Kawachi M."/>
            <person name="Minakuchi Y."/>
            <person name="Toyoda A."/>
            <person name="Nozaki H."/>
        </authorList>
    </citation>
    <scope>NUCLEOTIDE SEQUENCE [LARGE SCALE GENOMIC DNA]</scope>
    <source>
        <strain evidence="3 4">NIES-4468</strain>
    </source>
</reference>
<dbReference type="InterPro" id="IPR003877">
    <property type="entry name" value="SPRY_dom"/>
</dbReference>
<dbReference type="PANTHER" id="PTHR12864">
    <property type="entry name" value="RAN BINDING PROTEIN 9-RELATED"/>
    <property type="match status" value="1"/>
</dbReference>
<gene>
    <name evidence="3" type="ORF">VaNZ11_013882</name>
</gene>
<dbReference type="InterPro" id="IPR001870">
    <property type="entry name" value="B30.2/SPRY"/>
</dbReference>
<dbReference type="SMART" id="SM00449">
    <property type="entry name" value="SPRY"/>
    <property type="match status" value="1"/>
</dbReference>
<dbReference type="SUPFAM" id="SSF49899">
    <property type="entry name" value="Concanavalin A-like lectins/glucanases"/>
    <property type="match status" value="1"/>
</dbReference>
<organism evidence="3 4">
    <name type="scientific">Volvox africanus</name>
    <dbReference type="NCBI Taxonomy" id="51714"/>
    <lineage>
        <taxon>Eukaryota</taxon>
        <taxon>Viridiplantae</taxon>
        <taxon>Chlorophyta</taxon>
        <taxon>core chlorophytes</taxon>
        <taxon>Chlorophyceae</taxon>
        <taxon>CS clade</taxon>
        <taxon>Chlamydomonadales</taxon>
        <taxon>Volvocaceae</taxon>
        <taxon>Volvox</taxon>
    </lineage>
</organism>
<feature type="non-terminal residue" evidence="3">
    <location>
        <position position="1"/>
    </location>
</feature>
<dbReference type="InterPro" id="IPR043136">
    <property type="entry name" value="B30.2/SPRY_sf"/>
</dbReference>
<name>A0ABQ5SIP5_9CHLO</name>
<evidence type="ECO:0000313" key="3">
    <source>
        <dbReference type="EMBL" id="GLI69304.1"/>
    </source>
</evidence>
<dbReference type="InterPro" id="IPR013320">
    <property type="entry name" value="ConA-like_dom_sf"/>
</dbReference>
<proteinExistence type="predicted"/>
<keyword evidence="4" id="KW-1185">Reference proteome</keyword>
<comment type="caution">
    <text evidence="3">The sequence shown here is derived from an EMBL/GenBank/DDBJ whole genome shotgun (WGS) entry which is preliminary data.</text>
</comment>
<evidence type="ECO:0000256" key="1">
    <source>
        <dbReference type="SAM" id="MobiDB-lite"/>
    </source>
</evidence>
<dbReference type="Proteomes" id="UP001165090">
    <property type="component" value="Unassembled WGS sequence"/>
</dbReference>
<accession>A0ABQ5SIP5</accession>
<dbReference type="InterPro" id="IPR050618">
    <property type="entry name" value="Ubq-SigPath_Reg"/>
</dbReference>
<feature type="non-terminal residue" evidence="3">
    <location>
        <position position="217"/>
    </location>
</feature>
<feature type="region of interest" description="Disordered" evidence="1">
    <location>
        <begin position="169"/>
        <end position="217"/>
    </location>
</feature>
<protein>
    <recommendedName>
        <fullName evidence="2">B30.2/SPRY domain-containing protein</fullName>
    </recommendedName>
</protein>
<evidence type="ECO:0000259" key="2">
    <source>
        <dbReference type="PROSITE" id="PS50188"/>
    </source>
</evidence>
<sequence length="217" mass="23826">QAASIRTDLPVPRDCPIYYYEITVLDDGEDGSIGLGFAAASVPLSRLPGWDERSYGYHGDDGNKFTSHGRGSRYGPRYGTTDVVGALWDRVRQVIEFFLNGESLGPAFTAVPGAQVLYPMIGLRTRGAKVSVNFGPQAPGGSPFRADVRGMERRARQVTMERIHSVRISRDNDPWDGDEAMQQSHRPSPGVTDSRGEITPNGATAAIPRITRRNHRK</sequence>